<evidence type="ECO:0000313" key="2">
    <source>
        <dbReference type="Proteomes" id="UP000187209"/>
    </source>
</evidence>
<keyword evidence="2" id="KW-1185">Reference proteome</keyword>
<dbReference type="Proteomes" id="UP000187209">
    <property type="component" value="Unassembled WGS sequence"/>
</dbReference>
<comment type="caution">
    <text evidence="1">The sequence shown here is derived from an EMBL/GenBank/DDBJ whole genome shotgun (WGS) entry which is preliminary data.</text>
</comment>
<evidence type="ECO:0000313" key="1">
    <source>
        <dbReference type="EMBL" id="OMJ66083.1"/>
    </source>
</evidence>
<accession>A0A1R2ANG8</accession>
<protein>
    <submittedName>
        <fullName evidence="1">Uncharacterized protein</fullName>
    </submittedName>
</protein>
<organism evidence="1 2">
    <name type="scientific">Stentor coeruleus</name>
    <dbReference type="NCBI Taxonomy" id="5963"/>
    <lineage>
        <taxon>Eukaryota</taxon>
        <taxon>Sar</taxon>
        <taxon>Alveolata</taxon>
        <taxon>Ciliophora</taxon>
        <taxon>Postciliodesmatophora</taxon>
        <taxon>Heterotrichea</taxon>
        <taxon>Heterotrichida</taxon>
        <taxon>Stentoridae</taxon>
        <taxon>Stentor</taxon>
    </lineage>
</organism>
<reference evidence="1 2" key="1">
    <citation type="submission" date="2016-11" db="EMBL/GenBank/DDBJ databases">
        <title>The macronuclear genome of Stentor coeruleus: a giant cell with tiny introns.</title>
        <authorList>
            <person name="Slabodnick M."/>
            <person name="Ruby J.G."/>
            <person name="Reiff S.B."/>
            <person name="Swart E.C."/>
            <person name="Gosai S."/>
            <person name="Prabakaran S."/>
            <person name="Witkowska E."/>
            <person name="Larue G.E."/>
            <person name="Fisher S."/>
            <person name="Freeman R.M."/>
            <person name="Gunawardena J."/>
            <person name="Chu W."/>
            <person name="Stover N.A."/>
            <person name="Gregory B.D."/>
            <person name="Nowacki M."/>
            <person name="Derisi J."/>
            <person name="Roy S.W."/>
            <person name="Marshall W.F."/>
            <person name="Sood P."/>
        </authorList>
    </citation>
    <scope>NUCLEOTIDE SEQUENCE [LARGE SCALE GENOMIC DNA]</scope>
    <source>
        <strain evidence="1">WM001</strain>
    </source>
</reference>
<sequence>MNRLHEFNEEDEVSCDEIIENHNFDLNKAVDAIIKAREGFRNKLEMKRKDIKPPVLSIFGQKKLIFNVNCISNQLKYCQNEVSDIDTERRVDSVRCSGDTVEGPGSTYHIDDLSLVKFDVSVEKYEKKTKTVKFKGFN</sequence>
<dbReference type="AlphaFoldDB" id="A0A1R2ANG8"/>
<dbReference type="EMBL" id="MPUH01001825">
    <property type="protein sequence ID" value="OMJ66083.1"/>
    <property type="molecule type" value="Genomic_DNA"/>
</dbReference>
<name>A0A1R2ANG8_9CILI</name>
<gene>
    <name evidence="1" type="ORF">SteCoe_37201</name>
</gene>
<proteinExistence type="predicted"/>